<proteinExistence type="predicted"/>
<gene>
    <name evidence="1" type="ORF">BDB_mp60196</name>
</gene>
<dbReference type="EMBL" id="FR854082">
    <property type="protein sequence ID" value="CCA83031.1"/>
    <property type="molecule type" value="Genomic_DNA"/>
</dbReference>
<protein>
    <submittedName>
        <fullName evidence="1">Uncharacterized protein</fullName>
    </submittedName>
</protein>
<accession>G2ZVB8</accession>
<sequence length="120" mass="13405">MRRNSIGLPDKQHFDVFVCGEKLDRCRDRHGNAVIATHAVDGKLDGHASLMCGFTCFRPMARAHGTQLGAQFGTRFAGPRSAKKRQIGLPLFCLHHEPVRSDQPNALARRLANRISRSWS</sequence>
<evidence type="ECO:0000313" key="1">
    <source>
        <dbReference type="EMBL" id="CCA83031.1"/>
    </source>
</evidence>
<reference evidence="1" key="2">
    <citation type="submission" date="2011-04" db="EMBL/GenBank/DDBJ databases">
        <authorList>
            <person name="Genoscope - CEA"/>
        </authorList>
    </citation>
    <scope>NUCLEOTIDE SEQUENCE</scope>
    <source>
        <strain evidence="1">R229</strain>
    </source>
</reference>
<dbReference type="AlphaFoldDB" id="G2ZVB8"/>
<name>G2ZVB8_9RALS</name>
<organism evidence="1">
    <name type="scientific">blood disease bacterium R229</name>
    <dbReference type="NCBI Taxonomy" id="741978"/>
    <lineage>
        <taxon>Bacteria</taxon>
        <taxon>Pseudomonadati</taxon>
        <taxon>Pseudomonadota</taxon>
        <taxon>Betaproteobacteria</taxon>
        <taxon>Burkholderiales</taxon>
        <taxon>Burkholderiaceae</taxon>
        <taxon>Ralstonia</taxon>
        <taxon>Ralstonia solanacearum species complex</taxon>
    </lineage>
</organism>
<reference evidence="1" key="1">
    <citation type="journal article" date="2011" name="PLoS ONE">
        <title>Ralstonia syzygii, the Blood Disease Bacterium and some Asian R. solanacearum strains form a single genomic species despite divergent lifestyles.</title>
        <authorList>
            <person name="Remenant B."/>
            <person name="de Cambiaire J.C."/>
            <person name="Cellier G."/>
            <person name="Jacobs J.M."/>
            <person name="Mangenot S."/>
            <person name="Barbe V."/>
            <person name="Lajus A."/>
            <person name="Vallenet D."/>
            <person name="Medigue C."/>
            <person name="Fegan M."/>
            <person name="Allen C."/>
            <person name="Prior P."/>
        </authorList>
    </citation>
    <scope>NUCLEOTIDE SEQUENCE</scope>
    <source>
        <strain evidence="1">R229</strain>
    </source>
</reference>